<dbReference type="RefSeq" id="XP_064682578.1">
    <property type="nucleotide sequence ID" value="XM_064830076.1"/>
</dbReference>
<gene>
    <name evidence="1" type="ORF">ATC70_010870</name>
</gene>
<dbReference type="EMBL" id="JASEJX010000014">
    <property type="protein sequence ID" value="KAK4515912.1"/>
    <property type="molecule type" value="Genomic_DNA"/>
</dbReference>
<evidence type="ECO:0008006" key="3">
    <source>
        <dbReference type="Google" id="ProtNLM"/>
    </source>
</evidence>
<accession>A0AAN7DED8</accession>
<organism evidence="1 2">
    <name type="scientific">Mucor velutinosus</name>
    <dbReference type="NCBI Taxonomy" id="708070"/>
    <lineage>
        <taxon>Eukaryota</taxon>
        <taxon>Fungi</taxon>
        <taxon>Fungi incertae sedis</taxon>
        <taxon>Mucoromycota</taxon>
        <taxon>Mucoromycotina</taxon>
        <taxon>Mucoromycetes</taxon>
        <taxon>Mucorales</taxon>
        <taxon>Mucorineae</taxon>
        <taxon>Mucoraceae</taxon>
        <taxon>Mucor</taxon>
    </lineage>
</organism>
<reference evidence="1 2" key="1">
    <citation type="submission" date="2022-11" db="EMBL/GenBank/DDBJ databases">
        <title>Mucor velutinosus strain NIH1002 WGS.</title>
        <authorList>
            <person name="Subramanian P."/>
            <person name="Mullikin J.C."/>
            <person name="Segre J.A."/>
            <person name="Zelazny A.M."/>
        </authorList>
    </citation>
    <scope>NUCLEOTIDE SEQUENCE [LARGE SCALE GENOMIC DNA]</scope>
    <source>
        <strain evidence="1 2">NIH1002</strain>
    </source>
</reference>
<protein>
    <recommendedName>
        <fullName evidence="3">Reverse transcriptase zinc-binding domain-containing protein</fullName>
    </recommendedName>
</protein>
<keyword evidence="2" id="KW-1185">Reference proteome</keyword>
<name>A0AAN7DED8_9FUNG</name>
<comment type="caution">
    <text evidence="1">The sequence shown here is derived from an EMBL/GenBank/DDBJ whole genome shotgun (WGS) entry which is preliminary data.</text>
</comment>
<dbReference type="Proteomes" id="UP001304243">
    <property type="component" value="Unassembled WGS sequence"/>
</dbReference>
<proteinExistence type="predicted"/>
<dbReference type="GeneID" id="89954556"/>
<sequence>MCLPRKHSGIGLVDIVDQHLALHLIYVKRMLRPCESSDFLTPWLLYSFHIYSGHATALPLLLYPRTYMPRLRKCPHLGHLARLISRLPTLTPSAQWPSWWLLDLLWSSVCSLSPTATLSRASDKLQPQALIASLLSVLPDTNIWTCVRPLDAPALQHLFNALCPFEGPLVWAIPTPLRSVMAFTDQERTAMLESATTPSPPTASFSHWHITASPRSTAVVAQIKLGALRRFWHTSFAFLRGTAHPLMSRPPHLLLPPRLWRDFWPLCLPAKAFTPWWRLLHGHLSVQTRLHNINRVRHPSPLYKLCIEAPEDEYHMVIGCGMKSLFWYEVTTTLVSQICSLRTMPFGLG</sequence>
<evidence type="ECO:0000313" key="2">
    <source>
        <dbReference type="Proteomes" id="UP001304243"/>
    </source>
</evidence>
<dbReference type="AlphaFoldDB" id="A0AAN7DED8"/>
<evidence type="ECO:0000313" key="1">
    <source>
        <dbReference type="EMBL" id="KAK4515912.1"/>
    </source>
</evidence>